<dbReference type="AlphaFoldDB" id="A0AAE4C6F5"/>
<keyword evidence="3" id="KW-1185">Reference proteome</keyword>
<organism evidence="2 3">
    <name type="scientific">Falsarthrobacter nasiphocae</name>
    <dbReference type="NCBI Taxonomy" id="189863"/>
    <lineage>
        <taxon>Bacteria</taxon>
        <taxon>Bacillati</taxon>
        <taxon>Actinomycetota</taxon>
        <taxon>Actinomycetes</taxon>
        <taxon>Micrococcales</taxon>
        <taxon>Micrococcaceae</taxon>
        <taxon>Falsarthrobacter</taxon>
    </lineage>
</organism>
<reference evidence="2" key="1">
    <citation type="submission" date="2023-07" db="EMBL/GenBank/DDBJ databases">
        <title>Sequencing the genomes of 1000 actinobacteria strains.</title>
        <authorList>
            <person name="Klenk H.-P."/>
        </authorList>
    </citation>
    <scope>NUCLEOTIDE SEQUENCE</scope>
    <source>
        <strain evidence="2">DSM 13988</strain>
    </source>
</reference>
<feature type="signal peptide" evidence="1">
    <location>
        <begin position="1"/>
        <end position="32"/>
    </location>
</feature>
<name>A0AAE4C6F5_9MICC</name>
<dbReference type="RefSeq" id="WP_309850649.1">
    <property type="nucleotide sequence ID" value="NZ_BAAAIU010000005.1"/>
</dbReference>
<keyword evidence="1" id="KW-0732">Signal</keyword>
<accession>A0AAE4C6F5</accession>
<proteinExistence type="predicted"/>
<dbReference type="EMBL" id="JAVDUI010000001">
    <property type="protein sequence ID" value="MDR6892102.1"/>
    <property type="molecule type" value="Genomic_DNA"/>
</dbReference>
<sequence length="117" mass="13182">MELMMNRNFARFALSILGLGVICITTAAPASAERFRAWDGPGTHLTRLVDDWGSGDINVADDRVESVWNERYSYVTGRSYTGLWSFSSQAGQFAPNTLYKYIDHPNQIDFFESGLTF</sequence>
<dbReference type="Proteomes" id="UP001247307">
    <property type="component" value="Unassembled WGS sequence"/>
</dbReference>
<evidence type="ECO:0000313" key="2">
    <source>
        <dbReference type="EMBL" id="MDR6892102.1"/>
    </source>
</evidence>
<feature type="chain" id="PRO_5042097308" evidence="1">
    <location>
        <begin position="33"/>
        <end position="117"/>
    </location>
</feature>
<gene>
    <name evidence="2" type="ORF">J2S35_001042</name>
</gene>
<comment type="caution">
    <text evidence="2">The sequence shown here is derived from an EMBL/GenBank/DDBJ whole genome shotgun (WGS) entry which is preliminary data.</text>
</comment>
<evidence type="ECO:0000256" key="1">
    <source>
        <dbReference type="SAM" id="SignalP"/>
    </source>
</evidence>
<protein>
    <submittedName>
        <fullName evidence="2">Uncharacterized protein</fullName>
    </submittedName>
</protein>
<evidence type="ECO:0000313" key="3">
    <source>
        <dbReference type="Proteomes" id="UP001247307"/>
    </source>
</evidence>